<gene>
    <name evidence="9" type="ORF">BN656_00065</name>
</gene>
<evidence type="ECO:0000256" key="2">
    <source>
        <dbReference type="ARBA" id="ARBA00007935"/>
    </source>
</evidence>
<feature type="transmembrane region" description="Helical" evidence="8">
    <location>
        <begin position="239"/>
        <end position="265"/>
    </location>
</feature>
<evidence type="ECO:0000313" key="10">
    <source>
        <dbReference type="Proteomes" id="UP000018141"/>
    </source>
</evidence>
<keyword evidence="6 8" id="KW-1133">Transmembrane helix</keyword>
<feature type="transmembrane region" description="Helical" evidence="8">
    <location>
        <begin position="7"/>
        <end position="28"/>
    </location>
</feature>
<comment type="caution">
    <text evidence="9">The sequence shown here is derived from an EMBL/GenBank/DDBJ whole genome shotgun (WGS) entry which is preliminary data.</text>
</comment>
<keyword evidence="5 8" id="KW-0812">Transmembrane</keyword>
<sequence>MEKKRIIRYGAAFISLAVLFVIILVASINTGSVHISVMEIINILLKRTGEEAAAYSIIWKIRLPRLLMAAVLGGALALSGYLMQTFFRNPIAGPYVLGISSGAKMVLAVVTIIWSGHIASMPVSLNVLTSFAGSMLCMLFVLFFAGKVKSMATLLVVGVMIGNICSAVTDFMINFANEAQIVNLTHWSLGTFSGASWTNLKAATVLILITFILTFLTAKPMSAYQLGEDYAKSMGINIKIFRIILITLASMLSACVTAFAGPIAFVGIAVPHITKLLFGTAKPIVMIPAVTMCGSIFCMACDLIARTALAPSELSIGTVTSVIGAPIVIWLMVGRKHER</sequence>
<evidence type="ECO:0000313" key="9">
    <source>
        <dbReference type="EMBL" id="CDD58973.1"/>
    </source>
</evidence>
<dbReference type="GO" id="GO:0005886">
    <property type="term" value="C:plasma membrane"/>
    <property type="evidence" value="ECO:0007669"/>
    <property type="project" value="UniProtKB-SubCell"/>
</dbReference>
<feature type="transmembrane region" description="Helical" evidence="8">
    <location>
        <begin position="95"/>
        <end position="117"/>
    </location>
</feature>
<dbReference type="PANTHER" id="PTHR30472:SF41">
    <property type="entry name" value="TRANSPORT SYSTEM PERMEASE PROTEIN"/>
    <property type="match status" value="1"/>
</dbReference>
<comment type="subcellular location">
    <subcellularLocation>
        <location evidence="1">Cell membrane</location>
        <topology evidence="1">Multi-pass membrane protein</topology>
    </subcellularLocation>
</comment>
<dbReference type="Gene3D" id="1.10.3470.10">
    <property type="entry name" value="ABC transporter involved in vitamin B12 uptake, BtuC"/>
    <property type="match status" value="1"/>
</dbReference>
<evidence type="ECO:0000256" key="1">
    <source>
        <dbReference type="ARBA" id="ARBA00004651"/>
    </source>
</evidence>
<evidence type="ECO:0000256" key="4">
    <source>
        <dbReference type="ARBA" id="ARBA00022475"/>
    </source>
</evidence>
<evidence type="ECO:0000256" key="6">
    <source>
        <dbReference type="ARBA" id="ARBA00022989"/>
    </source>
</evidence>
<keyword evidence="3" id="KW-0813">Transport</keyword>
<dbReference type="EMBL" id="CBHH010000062">
    <property type="protein sequence ID" value="CDD58973.1"/>
    <property type="molecule type" value="Genomic_DNA"/>
</dbReference>
<dbReference type="AlphaFoldDB" id="R7ADT8"/>
<keyword evidence="4" id="KW-1003">Cell membrane</keyword>
<name>R7ADT8_9FIRM</name>
<comment type="similarity">
    <text evidence="2">Belongs to the binding-protein-dependent transport system permease family. FecCD subfamily.</text>
</comment>
<organism evidence="9 10">
    <name type="scientific">Bacteroides pectinophilus CAG:437</name>
    <dbReference type="NCBI Taxonomy" id="1263051"/>
    <lineage>
        <taxon>Bacteria</taxon>
        <taxon>Bacillati</taxon>
        <taxon>Bacillota</taxon>
        <taxon>Clostridia</taxon>
        <taxon>Eubacteriales</taxon>
    </lineage>
</organism>
<dbReference type="PANTHER" id="PTHR30472">
    <property type="entry name" value="FERRIC ENTEROBACTIN TRANSPORT SYSTEM PERMEASE PROTEIN"/>
    <property type="match status" value="1"/>
</dbReference>
<feature type="transmembrane region" description="Helical" evidence="8">
    <location>
        <begin position="123"/>
        <end position="145"/>
    </location>
</feature>
<dbReference type="CDD" id="cd06550">
    <property type="entry name" value="TM_ABC_iron-siderophores_like"/>
    <property type="match status" value="1"/>
</dbReference>
<keyword evidence="7 8" id="KW-0472">Membrane</keyword>
<feature type="transmembrane region" description="Helical" evidence="8">
    <location>
        <begin position="285"/>
        <end position="305"/>
    </location>
</feature>
<dbReference type="GO" id="GO:0022857">
    <property type="term" value="F:transmembrane transporter activity"/>
    <property type="evidence" value="ECO:0007669"/>
    <property type="project" value="InterPro"/>
</dbReference>
<proteinExistence type="inferred from homology"/>
<accession>R7ADT8</accession>
<feature type="transmembrane region" description="Helical" evidence="8">
    <location>
        <begin position="314"/>
        <end position="333"/>
    </location>
</feature>
<dbReference type="Pfam" id="PF01032">
    <property type="entry name" value="FecCD"/>
    <property type="match status" value="1"/>
</dbReference>
<evidence type="ECO:0000256" key="5">
    <source>
        <dbReference type="ARBA" id="ARBA00022692"/>
    </source>
</evidence>
<protein>
    <submittedName>
        <fullName evidence="9">Uncharacterized protein</fullName>
    </submittedName>
</protein>
<dbReference type="InterPro" id="IPR000522">
    <property type="entry name" value="ABC_transptr_permease_BtuC"/>
</dbReference>
<evidence type="ECO:0000256" key="8">
    <source>
        <dbReference type="SAM" id="Phobius"/>
    </source>
</evidence>
<reference evidence="9" key="1">
    <citation type="submission" date="2012-11" db="EMBL/GenBank/DDBJ databases">
        <title>Dependencies among metagenomic species, viruses, plasmids and units of genetic variation.</title>
        <authorList>
            <person name="Nielsen H.B."/>
            <person name="Almeida M."/>
            <person name="Juncker A.S."/>
            <person name="Rasmussen S."/>
            <person name="Li J."/>
            <person name="Sunagawa S."/>
            <person name="Plichta D."/>
            <person name="Gautier L."/>
            <person name="Le Chatelier E."/>
            <person name="Peletier E."/>
            <person name="Bonde I."/>
            <person name="Nielsen T."/>
            <person name="Manichanh C."/>
            <person name="Arumugam M."/>
            <person name="Batto J."/>
            <person name="Santos M.B.Q.D."/>
            <person name="Blom N."/>
            <person name="Borruel N."/>
            <person name="Burgdorf K.S."/>
            <person name="Boumezbeur F."/>
            <person name="Casellas F."/>
            <person name="Dore J."/>
            <person name="Guarner F."/>
            <person name="Hansen T."/>
            <person name="Hildebrand F."/>
            <person name="Kaas R.S."/>
            <person name="Kennedy S."/>
            <person name="Kristiansen K."/>
            <person name="Kultima J.R."/>
            <person name="Leonard P."/>
            <person name="Levenez F."/>
            <person name="Lund O."/>
            <person name="Moumen B."/>
            <person name="Le Paslier D."/>
            <person name="Pons N."/>
            <person name="Pedersen O."/>
            <person name="Prifti E."/>
            <person name="Qin J."/>
            <person name="Raes J."/>
            <person name="Tap J."/>
            <person name="Tims S."/>
            <person name="Ussery D.W."/>
            <person name="Yamada T."/>
            <person name="MetaHit consortium"/>
            <person name="Renault P."/>
            <person name="Sicheritz-Ponten T."/>
            <person name="Bork P."/>
            <person name="Wang J."/>
            <person name="Brunak S."/>
            <person name="Ehrlich S.D."/>
        </authorList>
    </citation>
    <scope>NUCLEOTIDE SEQUENCE [LARGE SCALE GENOMIC DNA]</scope>
</reference>
<dbReference type="GO" id="GO:0033214">
    <property type="term" value="P:siderophore-iron import into cell"/>
    <property type="evidence" value="ECO:0007669"/>
    <property type="project" value="TreeGrafter"/>
</dbReference>
<dbReference type="Proteomes" id="UP000018141">
    <property type="component" value="Unassembled WGS sequence"/>
</dbReference>
<evidence type="ECO:0000256" key="3">
    <source>
        <dbReference type="ARBA" id="ARBA00022448"/>
    </source>
</evidence>
<feature type="transmembrane region" description="Helical" evidence="8">
    <location>
        <begin position="152"/>
        <end position="176"/>
    </location>
</feature>
<dbReference type="InterPro" id="IPR037294">
    <property type="entry name" value="ABC_BtuC-like"/>
</dbReference>
<dbReference type="SUPFAM" id="SSF81345">
    <property type="entry name" value="ABC transporter involved in vitamin B12 uptake, BtuC"/>
    <property type="match status" value="1"/>
</dbReference>
<feature type="transmembrane region" description="Helical" evidence="8">
    <location>
        <begin position="66"/>
        <end position="83"/>
    </location>
</feature>
<feature type="transmembrane region" description="Helical" evidence="8">
    <location>
        <begin position="196"/>
        <end position="218"/>
    </location>
</feature>
<evidence type="ECO:0000256" key="7">
    <source>
        <dbReference type="ARBA" id="ARBA00023136"/>
    </source>
</evidence>